<dbReference type="InterPro" id="IPR050624">
    <property type="entry name" value="HTH-type_Tx_Regulator"/>
</dbReference>
<dbReference type="AlphaFoldDB" id="A0A0B5QTM5"/>
<dbReference type="RefSeq" id="WP_041897844.1">
    <property type="nucleotide sequence ID" value="NZ_CP010086.2"/>
</dbReference>
<dbReference type="Pfam" id="PF00440">
    <property type="entry name" value="TetR_N"/>
    <property type="match status" value="1"/>
</dbReference>
<dbReference type="GO" id="GO:0003677">
    <property type="term" value="F:DNA binding"/>
    <property type="evidence" value="ECO:0007669"/>
    <property type="project" value="UniProtKB-UniRule"/>
</dbReference>
<evidence type="ECO:0000313" key="5">
    <source>
        <dbReference type="Proteomes" id="UP000031866"/>
    </source>
</evidence>
<gene>
    <name evidence="4" type="ORF">LF65_03642</name>
</gene>
<feature type="DNA-binding region" description="H-T-H motif" evidence="2">
    <location>
        <begin position="30"/>
        <end position="49"/>
    </location>
</feature>
<dbReference type="PANTHER" id="PTHR43479">
    <property type="entry name" value="ACREF/ENVCD OPERON REPRESSOR-RELATED"/>
    <property type="match status" value="1"/>
</dbReference>
<reference evidence="5" key="1">
    <citation type="submission" date="2014-12" db="EMBL/GenBank/DDBJ databases">
        <title>Genome sequence of Clostridium beijerinckii strain 59B.</title>
        <authorList>
            <person name="Little G.T."/>
            <person name="Minton N.P."/>
        </authorList>
    </citation>
    <scope>NUCLEOTIDE SEQUENCE [LARGE SCALE GENOMIC DNA]</scope>
    <source>
        <strain evidence="5">59B</strain>
    </source>
</reference>
<evidence type="ECO:0000313" key="4">
    <source>
        <dbReference type="EMBL" id="AJH00199.1"/>
    </source>
</evidence>
<proteinExistence type="predicted"/>
<name>A0A0B5QTM5_CLOBE</name>
<sequence length="194" mass="21958">MARIADPEKMDSIKNAVMECVIDYGYAGVSTALICEKAGVSPGYLYRYYKSKEELVQELVDSELQAIMKNFISDIDSSSTLYEAMYKTIKKVFMTANAEPMIAKFGASVFMDFKIPAQEKLNNFRSIFELAEKCIKLGRKTGESNLNITPMEVLVVSFTIPFRYVSLSFELDKNKIFTDEEAKRIAQLCINALK</sequence>
<evidence type="ECO:0000259" key="3">
    <source>
        <dbReference type="PROSITE" id="PS50977"/>
    </source>
</evidence>
<dbReference type="PRINTS" id="PR00455">
    <property type="entry name" value="HTHTETR"/>
</dbReference>
<accession>A0A0B5QTM5</accession>
<dbReference type="EMBL" id="CP010086">
    <property type="protein sequence ID" value="AJH00199.1"/>
    <property type="molecule type" value="Genomic_DNA"/>
</dbReference>
<dbReference type="Gene3D" id="1.10.357.10">
    <property type="entry name" value="Tetracycline Repressor, domain 2"/>
    <property type="match status" value="1"/>
</dbReference>
<dbReference type="PROSITE" id="PS50977">
    <property type="entry name" value="HTH_TETR_2"/>
    <property type="match status" value="1"/>
</dbReference>
<dbReference type="SUPFAM" id="SSF46689">
    <property type="entry name" value="Homeodomain-like"/>
    <property type="match status" value="1"/>
</dbReference>
<dbReference type="PANTHER" id="PTHR43479:SF11">
    <property type="entry name" value="ACREF_ENVCD OPERON REPRESSOR-RELATED"/>
    <property type="match status" value="1"/>
</dbReference>
<protein>
    <submittedName>
        <fullName evidence="4">TetR family transcriptional regulator</fullName>
    </submittedName>
</protein>
<dbReference type="InterPro" id="IPR001647">
    <property type="entry name" value="HTH_TetR"/>
</dbReference>
<dbReference type="InterPro" id="IPR009057">
    <property type="entry name" value="Homeodomain-like_sf"/>
</dbReference>
<evidence type="ECO:0000256" key="2">
    <source>
        <dbReference type="PROSITE-ProRule" id="PRU00335"/>
    </source>
</evidence>
<dbReference type="Proteomes" id="UP000031866">
    <property type="component" value="Chromosome"/>
</dbReference>
<keyword evidence="1 2" id="KW-0238">DNA-binding</keyword>
<evidence type="ECO:0000256" key="1">
    <source>
        <dbReference type="ARBA" id="ARBA00023125"/>
    </source>
</evidence>
<dbReference type="OrthoDB" id="494991at2"/>
<feature type="domain" description="HTH tetR-type" evidence="3">
    <location>
        <begin position="7"/>
        <end position="67"/>
    </location>
</feature>
<organism evidence="4 5">
    <name type="scientific">Clostridium beijerinckii</name>
    <name type="common">Clostridium MP</name>
    <dbReference type="NCBI Taxonomy" id="1520"/>
    <lineage>
        <taxon>Bacteria</taxon>
        <taxon>Bacillati</taxon>
        <taxon>Bacillota</taxon>
        <taxon>Clostridia</taxon>
        <taxon>Eubacteriales</taxon>
        <taxon>Clostridiaceae</taxon>
        <taxon>Clostridium</taxon>
    </lineage>
</organism>
<dbReference type="KEGG" id="cbei:LF65_03642"/>